<dbReference type="Proteomes" id="UP001275084">
    <property type="component" value="Unassembled WGS sequence"/>
</dbReference>
<sequence length="76" mass="8667">MGSEWLSISIVICAETLLQARTCGGNAQSLWPQPELVFISTVFLRGWELELMMDEESADLAEMERPPCRFRSQVDF</sequence>
<accession>A0AAJ0MJ22</accession>
<reference evidence="2" key="2">
    <citation type="submission" date="2023-06" db="EMBL/GenBank/DDBJ databases">
        <authorList>
            <consortium name="Lawrence Berkeley National Laboratory"/>
            <person name="Haridas S."/>
            <person name="Hensen N."/>
            <person name="Bonometti L."/>
            <person name="Westerberg I."/>
            <person name="Brannstrom I.O."/>
            <person name="Guillou S."/>
            <person name="Cros-Aarteil S."/>
            <person name="Calhoun S."/>
            <person name="Kuo A."/>
            <person name="Mondo S."/>
            <person name="Pangilinan J."/>
            <person name="Riley R."/>
            <person name="Labutti K."/>
            <person name="Andreopoulos B."/>
            <person name="Lipzen A."/>
            <person name="Chen C."/>
            <person name="Yanf M."/>
            <person name="Daum C."/>
            <person name="Ng V."/>
            <person name="Clum A."/>
            <person name="Steindorff A."/>
            <person name="Ohm R."/>
            <person name="Martin F."/>
            <person name="Silar P."/>
            <person name="Natvig D."/>
            <person name="Lalanne C."/>
            <person name="Gautier V."/>
            <person name="Ament-Velasquez S.L."/>
            <person name="Kruys A."/>
            <person name="Hutchinson M.I."/>
            <person name="Powell A.J."/>
            <person name="Barry K."/>
            <person name="Miller A.N."/>
            <person name="Grigoriev I.V."/>
            <person name="Debuchy R."/>
            <person name="Gladieux P."/>
            <person name="Thoren M.H."/>
            <person name="Johannesson H."/>
        </authorList>
    </citation>
    <scope>NUCLEOTIDE SEQUENCE</scope>
    <source>
        <strain evidence="2">CBS 955.72</strain>
    </source>
</reference>
<evidence type="ECO:0000256" key="1">
    <source>
        <dbReference type="SAM" id="SignalP"/>
    </source>
</evidence>
<keyword evidence="3" id="KW-1185">Reference proteome</keyword>
<proteinExistence type="predicted"/>
<keyword evidence="1" id="KW-0732">Signal</keyword>
<reference evidence="2" key="1">
    <citation type="journal article" date="2023" name="Mol. Phylogenet. Evol.">
        <title>Genome-scale phylogeny and comparative genomics of the fungal order Sordariales.</title>
        <authorList>
            <person name="Hensen N."/>
            <person name="Bonometti L."/>
            <person name="Westerberg I."/>
            <person name="Brannstrom I.O."/>
            <person name="Guillou S."/>
            <person name="Cros-Aarteil S."/>
            <person name="Calhoun S."/>
            <person name="Haridas S."/>
            <person name="Kuo A."/>
            <person name="Mondo S."/>
            <person name="Pangilinan J."/>
            <person name="Riley R."/>
            <person name="LaButti K."/>
            <person name="Andreopoulos B."/>
            <person name="Lipzen A."/>
            <person name="Chen C."/>
            <person name="Yan M."/>
            <person name="Daum C."/>
            <person name="Ng V."/>
            <person name="Clum A."/>
            <person name="Steindorff A."/>
            <person name="Ohm R.A."/>
            <person name="Martin F."/>
            <person name="Silar P."/>
            <person name="Natvig D.O."/>
            <person name="Lalanne C."/>
            <person name="Gautier V."/>
            <person name="Ament-Velasquez S.L."/>
            <person name="Kruys A."/>
            <person name="Hutchinson M.I."/>
            <person name="Powell A.J."/>
            <person name="Barry K."/>
            <person name="Miller A.N."/>
            <person name="Grigoriev I.V."/>
            <person name="Debuchy R."/>
            <person name="Gladieux P."/>
            <person name="Hiltunen Thoren M."/>
            <person name="Johannesson H."/>
        </authorList>
    </citation>
    <scope>NUCLEOTIDE SEQUENCE</scope>
    <source>
        <strain evidence="2">CBS 955.72</strain>
    </source>
</reference>
<feature type="signal peptide" evidence="1">
    <location>
        <begin position="1"/>
        <end position="20"/>
    </location>
</feature>
<dbReference type="EMBL" id="JAUIQD010000001">
    <property type="protein sequence ID" value="KAK3362311.1"/>
    <property type="molecule type" value="Genomic_DNA"/>
</dbReference>
<gene>
    <name evidence="2" type="ORF">B0T25DRAFT_523980</name>
</gene>
<comment type="caution">
    <text evidence="2">The sequence shown here is derived from an EMBL/GenBank/DDBJ whole genome shotgun (WGS) entry which is preliminary data.</text>
</comment>
<dbReference type="AlphaFoldDB" id="A0AAJ0MJ22"/>
<evidence type="ECO:0008006" key="4">
    <source>
        <dbReference type="Google" id="ProtNLM"/>
    </source>
</evidence>
<name>A0AAJ0MJ22_9PEZI</name>
<feature type="chain" id="PRO_5042492550" description="Secreted protein" evidence="1">
    <location>
        <begin position="21"/>
        <end position="76"/>
    </location>
</feature>
<evidence type="ECO:0000313" key="2">
    <source>
        <dbReference type="EMBL" id="KAK3362311.1"/>
    </source>
</evidence>
<organism evidence="2 3">
    <name type="scientific">Lasiosphaeria hispida</name>
    <dbReference type="NCBI Taxonomy" id="260671"/>
    <lineage>
        <taxon>Eukaryota</taxon>
        <taxon>Fungi</taxon>
        <taxon>Dikarya</taxon>
        <taxon>Ascomycota</taxon>
        <taxon>Pezizomycotina</taxon>
        <taxon>Sordariomycetes</taxon>
        <taxon>Sordariomycetidae</taxon>
        <taxon>Sordariales</taxon>
        <taxon>Lasiosphaeriaceae</taxon>
        <taxon>Lasiosphaeria</taxon>
    </lineage>
</organism>
<protein>
    <recommendedName>
        <fullName evidence="4">Secreted protein</fullName>
    </recommendedName>
</protein>
<evidence type="ECO:0000313" key="3">
    <source>
        <dbReference type="Proteomes" id="UP001275084"/>
    </source>
</evidence>